<proteinExistence type="evidence at transcript level"/>
<name>I3SAZ6_MEDTR</name>
<protein>
    <submittedName>
        <fullName evidence="1">Uncharacterized protein</fullName>
    </submittedName>
</protein>
<sequence length="31" mass="3298">MVKKETQLEGQGQGTALSLTAYPSFLISLDA</sequence>
<reference evidence="1" key="1">
    <citation type="submission" date="2012-05" db="EMBL/GenBank/DDBJ databases">
        <authorList>
            <person name="Krishnakumar V."/>
            <person name="Cheung F."/>
            <person name="Xiao Y."/>
            <person name="Chan A."/>
            <person name="Moskal W.A."/>
            <person name="Town C.D."/>
        </authorList>
    </citation>
    <scope>NUCLEOTIDE SEQUENCE</scope>
</reference>
<organism evidence="1">
    <name type="scientific">Medicago truncatula</name>
    <name type="common">Barrel medic</name>
    <name type="synonym">Medicago tribuloides</name>
    <dbReference type="NCBI Taxonomy" id="3880"/>
    <lineage>
        <taxon>Eukaryota</taxon>
        <taxon>Viridiplantae</taxon>
        <taxon>Streptophyta</taxon>
        <taxon>Embryophyta</taxon>
        <taxon>Tracheophyta</taxon>
        <taxon>Spermatophyta</taxon>
        <taxon>Magnoliopsida</taxon>
        <taxon>eudicotyledons</taxon>
        <taxon>Gunneridae</taxon>
        <taxon>Pentapetalae</taxon>
        <taxon>rosids</taxon>
        <taxon>fabids</taxon>
        <taxon>Fabales</taxon>
        <taxon>Fabaceae</taxon>
        <taxon>Papilionoideae</taxon>
        <taxon>50 kb inversion clade</taxon>
        <taxon>NPAAA clade</taxon>
        <taxon>Hologalegina</taxon>
        <taxon>IRL clade</taxon>
        <taxon>Trifolieae</taxon>
        <taxon>Medicago</taxon>
    </lineage>
</organism>
<dbReference type="AlphaFoldDB" id="I3SAZ6"/>
<evidence type="ECO:0000313" key="1">
    <source>
        <dbReference type="EMBL" id="AFK37438.1"/>
    </source>
</evidence>
<dbReference type="EMBL" id="BT137643">
    <property type="protein sequence ID" value="AFK37438.1"/>
    <property type="molecule type" value="mRNA"/>
</dbReference>
<accession>I3SAZ6</accession>